<dbReference type="InterPro" id="IPR000849">
    <property type="entry name" value="Sugar_P_transporter"/>
</dbReference>
<feature type="transmembrane region" description="Helical" evidence="12">
    <location>
        <begin position="453"/>
        <end position="475"/>
    </location>
</feature>
<evidence type="ECO:0000256" key="7">
    <source>
        <dbReference type="ARBA" id="ARBA00023136"/>
    </source>
</evidence>
<dbReference type="EMBL" id="JAHLQT010021643">
    <property type="protein sequence ID" value="KAG7167574.1"/>
    <property type="molecule type" value="Genomic_DNA"/>
</dbReference>
<dbReference type="FunFam" id="1.20.1250.20:FF:000028">
    <property type="entry name" value="Sugar phosphate exchanger 3 isoform 1"/>
    <property type="match status" value="1"/>
</dbReference>
<comment type="caution">
    <text evidence="14">The sequence shown here is derived from an EMBL/GenBank/DDBJ whole genome shotgun (WGS) entry which is preliminary data.</text>
</comment>
<evidence type="ECO:0000313" key="14">
    <source>
        <dbReference type="EMBL" id="KAG7167574.1"/>
    </source>
</evidence>
<feature type="transmembrane region" description="Helical" evidence="12">
    <location>
        <begin position="386"/>
        <end position="404"/>
    </location>
</feature>
<evidence type="ECO:0000256" key="9">
    <source>
        <dbReference type="ARBA" id="ARBA00041091"/>
    </source>
</evidence>
<evidence type="ECO:0000256" key="3">
    <source>
        <dbReference type="ARBA" id="ARBA00022448"/>
    </source>
</evidence>
<dbReference type="InterPro" id="IPR020846">
    <property type="entry name" value="MFS_dom"/>
</dbReference>
<feature type="transmembrane region" description="Helical" evidence="12">
    <location>
        <begin position="147"/>
        <end position="175"/>
    </location>
</feature>
<evidence type="ECO:0000256" key="4">
    <source>
        <dbReference type="ARBA" id="ARBA00022597"/>
    </source>
</evidence>
<feature type="region of interest" description="Disordered" evidence="11">
    <location>
        <begin position="241"/>
        <end position="280"/>
    </location>
</feature>
<dbReference type="PROSITE" id="PS50850">
    <property type="entry name" value="MFS"/>
    <property type="match status" value="1"/>
</dbReference>
<feature type="compositionally biased region" description="Acidic residues" evidence="11">
    <location>
        <begin position="269"/>
        <end position="280"/>
    </location>
</feature>
<dbReference type="AlphaFoldDB" id="A0A8J5KC30"/>
<comment type="subcellular location">
    <subcellularLocation>
        <location evidence="1">Membrane</location>
        <topology evidence="1">Multi-pass membrane protein</topology>
    </subcellularLocation>
</comment>
<feature type="transmembrane region" description="Helical" evidence="12">
    <location>
        <begin position="182"/>
        <end position="205"/>
    </location>
</feature>
<dbReference type="GO" id="GO:0022857">
    <property type="term" value="F:transmembrane transporter activity"/>
    <property type="evidence" value="ECO:0007669"/>
    <property type="project" value="InterPro"/>
</dbReference>
<feature type="transmembrane region" description="Helical" evidence="12">
    <location>
        <begin position="211"/>
        <end position="233"/>
    </location>
</feature>
<comment type="catalytic activity">
    <reaction evidence="8">
        <text>D-glucose 6-phosphate(in) + phosphate(out) = D-glucose 6-phosphate(out) + phosphate(in)</text>
        <dbReference type="Rhea" id="RHEA:71535"/>
        <dbReference type="ChEBI" id="CHEBI:43474"/>
        <dbReference type="ChEBI" id="CHEBI:61548"/>
    </reaction>
</comment>
<organism evidence="14 15">
    <name type="scientific">Homarus americanus</name>
    <name type="common">American lobster</name>
    <dbReference type="NCBI Taxonomy" id="6706"/>
    <lineage>
        <taxon>Eukaryota</taxon>
        <taxon>Metazoa</taxon>
        <taxon>Ecdysozoa</taxon>
        <taxon>Arthropoda</taxon>
        <taxon>Crustacea</taxon>
        <taxon>Multicrustacea</taxon>
        <taxon>Malacostraca</taxon>
        <taxon>Eumalacostraca</taxon>
        <taxon>Eucarida</taxon>
        <taxon>Decapoda</taxon>
        <taxon>Pleocyemata</taxon>
        <taxon>Astacidea</taxon>
        <taxon>Nephropoidea</taxon>
        <taxon>Nephropidae</taxon>
        <taxon>Homarus</taxon>
    </lineage>
</organism>
<reference evidence="14" key="1">
    <citation type="journal article" date="2021" name="Sci. Adv.">
        <title>The American lobster genome reveals insights on longevity, neural, and immune adaptations.</title>
        <authorList>
            <person name="Polinski J.M."/>
            <person name="Zimin A.V."/>
            <person name="Clark K.F."/>
            <person name="Kohn A.B."/>
            <person name="Sadowski N."/>
            <person name="Timp W."/>
            <person name="Ptitsyn A."/>
            <person name="Khanna P."/>
            <person name="Romanova D.Y."/>
            <person name="Williams P."/>
            <person name="Greenwood S.J."/>
            <person name="Moroz L.L."/>
            <person name="Walt D.R."/>
            <person name="Bodnar A.G."/>
        </authorList>
    </citation>
    <scope>NUCLEOTIDE SEQUENCE</scope>
    <source>
        <strain evidence="14">GMGI-L3</strain>
    </source>
</reference>
<feature type="transmembrane region" description="Helical" evidence="12">
    <location>
        <begin position="88"/>
        <end position="112"/>
    </location>
</feature>
<evidence type="ECO:0000313" key="15">
    <source>
        <dbReference type="Proteomes" id="UP000747542"/>
    </source>
</evidence>
<feature type="transmembrane region" description="Helical" evidence="12">
    <location>
        <begin position="119"/>
        <end position="141"/>
    </location>
</feature>
<evidence type="ECO:0000256" key="5">
    <source>
        <dbReference type="ARBA" id="ARBA00022692"/>
    </source>
</evidence>
<accession>A0A8J5KC30</accession>
<sequence length="525" mass="57285">MARLPLSIQAIESSCCVNVPSNKKKTLYSSWMWILTFFTYCSYHLSRKPISVVKNVLNQNCSGLVPPYETNNSHWCDWKPFDGEDSGILLGMVDSSFLFAYAGGMFVSGLVAERVDLRLFLSFGMILSGVFCGMFGLGYSFGIHSLWFYITAQVLCGLMQTTGWPGVVTALGNWFGKGKRGLIFGIWNSHTSVGNILGTLIAAAFVGTNWALSFIIPGIIIASVGVVVLFFMVPEPQMVGLPNPNTQKDPEGVSPPPRRRDMADVSVAPDDDDDESTALLDEDTPTVSYIEKDKKMESEQNVPNQKEDKAISFFGALSIPGVVEFSLCLFFAKLVSYTFLYWLPNYILNSTPYTAEQSANLSTFFDVGGIIGGILAGIISDHSGMSATTCSVMLIVAVPMLYIYQLLSSASLGLNVAMLMLVGLLVNGPYALITTAVSADLGTHESLQGNSKALATVTAIIDGTGSLGAALGPLIAGRISELDWNYVFYMLMAADVLALILLTRLVTREIRHKWQQRRLRYHHPL</sequence>
<dbReference type="Proteomes" id="UP000747542">
    <property type="component" value="Unassembled WGS sequence"/>
</dbReference>
<keyword evidence="4" id="KW-0762">Sugar transport</keyword>
<dbReference type="FunFam" id="1.20.1250.20:FF:000050">
    <property type="entry name" value="glucose-6-phosphate exchanger SLC37A2 isoform X1"/>
    <property type="match status" value="1"/>
</dbReference>
<feature type="transmembrane region" description="Helical" evidence="12">
    <location>
        <begin position="487"/>
        <end position="507"/>
    </location>
</feature>
<feature type="transmembrane region" description="Helical" evidence="12">
    <location>
        <begin position="359"/>
        <end position="379"/>
    </location>
</feature>
<keyword evidence="5 12" id="KW-0812">Transmembrane</keyword>
<feature type="transmembrane region" description="Helical" evidence="12">
    <location>
        <begin position="416"/>
        <end position="441"/>
    </location>
</feature>
<feature type="transmembrane region" description="Helical" evidence="12">
    <location>
        <begin position="27"/>
        <end position="45"/>
    </location>
</feature>
<dbReference type="InterPro" id="IPR011701">
    <property type="entry name" value="MFS"/>
</dbReference>
<dbReference type="PANTHER" id="PTHR43184">
    <property type="entry name" value="MAJOR FACILITATOR SUPERFAMILY TRANSPORTER 16, ISOFORM B"/>
    <property type="match status" value="1"/>
</dbReference>
<dbReference type="PANTHER" id="PTHR43184:SF12">
    <property type="entry name" value="SUGAR PHOSPHATE EXCHANGER 3"/>
    <property type="match status" value="1"/>
</dbReference>
<protein>
    <recommendedName>
        <fullName evidence="9">Sugar phosphate exchanger 3</fullName>
    </recommendedName>
    <alternativeName>
        <fullName evidence="10">Solute carrier family 37 member 3</fullName>
    </alternativeName>
</protein>
<feature type="domain" description="Major facilitator superfamily (MFS) profile" evidence="13">
    <location>
        <begin position="35"/>
        <end position="510"/>
    </location>
</feature>
<name>A0A8J5KC30_HOMAM</name>
<keyword evidence="7 12" id="KW-0472">Membrane</keyword>
<dbReference type="OrthoDB" id="3639251at2759"/>
<dbReference type="Pfam" id="PF07690">
    <property type="entry name" value="MFS_1"/>
    <property type="match status" value="1"/>
</dbReference>
<evidence type="ECO:0000256" key="8">
    <source>
        <dbReference type="ARBA" id="ARBA00034251"/>
    </source>
</evidence>
<proteinExistence type="inferred from homology"/>
<evidence type="ECO:0000259" key="13">
    <source>
        <dbReference type="PROSITE" id="PS50850"/>
    </source>
</evidence>
<comment type="similarity">
    <text evidence="2">Belongs to the major facilitator superfamily. Organophosphate:Pi antiporter (OPA) (TC 2.A.1.4) family.</text>
</comment>
<feature type="transmembrane region" description="Helical" evidence="12">
    <location>
        <begin position="313"/>
        <end position="339"/>
    </location>
</feature>
<dbReference type="GO" id="GO:0016020">
    <property type="term" value="C:membrane"/>
    <property type="evidence" value="ECO:0007669"/>
    <property type="project" value="UniProtKB-SubCell"/>
</dbReference>
<evidence type="ECO:0000256" key="10">
    <source>
        <dbReference type="ARBA" id="ARBA00042039"/>
    </source>
</evidence>
<evidence type="ECO:0000256" key="1">
    <source>
        <dbReference type="ARBA" id="ARBA00004141"/>
    </source>
</evidence>
<keyword evidence="6 12" id="KW-1133">Transmembrane helix</keyword>
<evidence type="ECO:0000256" key="11">
    <source>
        <dbReference type="SAM" id="MobiDB-lite"/>
    </source>
</evidence>
<keyword evidence="15" id="KW-1185">Reference proteome</keyword>
<gene>
    <name evidence="14" type="primary">Slc37a2-L</name>
    <name evidence="14" type="ORF">Hamer_G013052</name>
</gene>
<evidence type="ECO:0000256" key="12">
    <source>
        <dbReference type="SAM" id="Phobius"/>
    </source>
</evidence>
<evidence type="ECO:0000256" key="6">
    <source>
        <dbReference type="ARBA" id="ARBA00022989"/>
    </source>
</evidence>
<evidence type="ECO:0000256" key="2">
    <source>
        <dbReference type="ARBA" id="ARBA00009598"/>
    </source>
</evidence>
<keyword evidence="3" id="KW-0813">Transport</keyword>
<dbReference type="PIRSF" id="PIRSF002808">
    <property type="entry name" value="Hexose_phosphate_transp"/>
    <property type="match status" value="1"/>
</dbReference>